<accession>A0A235EX66</accession>
<dbReference type="Gene3D" id="1.10.3210.10">
    <property type="entry name" value="Hypothetical protein af1432"/>
    <property type="match status" value="1"/>
</dbReference>
<dbReference type="SUPFAM" id="SSF109604">
    <property type="entry name" value="HD-domain/PDEase-like"/>
    <property type="match status" value="1"/>
</dbReference>
<protein>
    <recommendedName>
        <fullName evidence="1">HD-GYP domain-containing protein</fullName>
    </recommendedName>
</protein>
<dbReference type="SMART" id="SM00471">
    <property type="entry name" value="HDc"/>
    <property type="match status" value="1"/>
</dbReference>
<dbReference type="Proteomes" id="UP000215181">
    <property type="component" value="Unassembled WGS sequence"/>
</dbReference>
<evidence type="ECO:0000313" key="2">
    <source>
        <dbReference type="EMBL" id="OYD53642.1"/>
    </source>
</evidence>
<dbReference type="PROSITE" id="PS51832">
    <property type="entry name" value="HD_GYP"/>
    <property type="match status" value="1"/>
</dbReference>
<proteinExistence type="predicted"/>
<dbReference type="PANTHER" id="PTHR45228">
    <property type="entry name" value="CYCLIC DI-GMP PHOSPHODIESTERASE TM_0186-RELATED"/>
    <property type="match status" value="1"/>
</dbReference>
<reference evidence="2 3" key="1">
    <citation type="submission" date="2017-07" db="EMBL/GenBank/DDBJ databases">
        <title>Thauera sp. KNDSS-Mac4 genome sequence and assembly.</title>
        <authorList>
            <person name="Mayilraj S."/>
        </authorList>
    </citation>
    <scope>NUCLEOTIDE SEQUENCE [LARGE SCALE GENOMIC DNA]</scope>
    <source>
        <strain evidence="2 3">KNDSS-Mac4</strain>
    </source>
</reference>
<dbReference type="RefSeq" id="WP_094268686.1">
    <property type="nucleotide sequence ID" value="NZ_NOIH01000013.1"/>
</dbReference>
<dbReference type="InterPro" id="IPR003607">
    <property type="entry name" value="HD/PDEase_dom"/>
</dbReference>
<dbReference type="CDD" id="cd00077">
    <property type="entry name" value="HDc"/>
    <property type="match status" value="1"/>
</dbReference>
<dbReference type="EMBL" id="NOIH01000013">
    <property type="protein sequence ID" value="OYD53642.1"/>
    <property type="molecule type" value="Genomic_DNA"/>
</dbReference>
<feature type="domain" description="HD-GYP" evidence="1">
    <location>
        <begin position="59"/>
        <end position="256"/>
    </location>
</feature>
<keyword evidence="3" id="KW-1185">Reference proteome</keyword>
<dbReference type="Pfam" id="PF13487">
    <property type="entry name" value="HD_5"/>
    <property type="match status" value="1"/>
</dbReference>
<evidence type="ECO:0000259" key="1">
    <source>
        <dbReference type="PROSITE" id="PS51832"/>
    </source>
</evidence>
<gene>
    <name evidence="2" type="ORF">CGK74_11885</name>
</gene>
<evidence type="ECO:0000313" key="3">
    <source>
        <dbReference type="Proteomes" id="UP000215181"/>
    </source>
</evidence>
<sequence length="274" mass="30009">MLPHRTHDRRLDVERPPQTLLLWQEEPGTPSTGAAHAPHLDAASDARTGAAAKLALTKARAAQRETLRRLVLVAAAKDGGTPEHCLRVGALSALLAEALQQPQAWCDMLFDAAPLHDLGKATLPEALLSKSGPLLPHEWAQVRTHTVVGAYVLGDSDNPVQQLAAEIALNHHERWDGSGYPAHRSAHQIPLSGRIVAVADFFDSVTNASCYRDAMDDDAAFRLLDTARGAQFDPTVVDAMHRIRHRLAGVRDQAQIHAATLSTTGRWQYWWRRA</sequence>
<comment type="caution">
    <text evidence="2">The sequence shown here is derived from an EMBL/GenBank/DDBJ whole genome shotgun (WGS) entry which is preliminary data.</text>
</comment>
<name>A0A235EX66_9RHOO</name>
<dbReference type="InterPro" id="IPR037522">
    <property type="entry name" value="HD_GYP_dom"/>
</dbReference>
<organism evidence="2 3">
    <name type="scientific">Thauera propionica</name>
    <dbReference type="NCBI Taxonomy" id="2019431"/>
    <lineage>
        <taxon>Bacteria</taxon>
        <taxon>Pseudomonadati</taxon>
        <taxon>Pseudomonadota</taxon>
        <taxon>Betaproteobacteria</taxon>
        <taxon>Rhodocyclales</taxon>
        <taxon>Zoogloeaceae</taxon>
        <taxon>Thauera</taxon>
    </lineage>
</organism>
<dbReference type="OrthoDB" id="9763857at2"/>
<dbReference type="InterPro" id="IPR052020">
    <property type="entry name" value="Cyclic_di-GMP/3'3'-cGAMP_PDE"/>
</dbReference>
<dbReference type="AlphaFoldDB" id="A0A235EX66"/>
<dbReference type="GO" id="GO:0008081">
    <property type="term" value="F:phosphoric diester hydrolase activity"/>
    <property type="evidence" value="ECO:0007669"/>
    <property type="project" value="UniProtKB-ARBA"/>
</dbReference>